<dbReference type="Proteomes" id="UP000271162">
    <property type="component" value="Unassembled WGS sequence"/>
</dbReference>
<reference evidence="5" key="1">
    <citation type="submission" date="2017-02" db="UniProtKB">
        <authorList>
            <consortium name="WormBaseParasite"/>
        </authorList>
    </citation>
    <scope>IDENTIFICATION</scope>
</reference>
<dbReference type="EMBL" id="UYSL01008105">
    <property type="protein sequence ID" value="VDL67985.1"/>
    <property type="molecule type" value="Genomic_DNA"/>
</dbReference>
<dbReference type="Gene3D" id="2.60.40.10">
    <property type="entry name" value="Immunoglobulins"/>
    <property type="match status" value="1"/>
</dbReference>
<evidence type="ECO:0000256" key="1">
    <source>
        <dbReference type="SAM" id="MobiDB-lite"/>
    </source>
</evidence>
<feature type="compositionally biased region" description="Basic and acidic residues" evidence="1">
    <location>
        <begin position="60"/>
        <end position="69"/>
    </location>
</feature>
<dbReference type="STRING" id="27835.A0A0N4XPE2"/>
<name>A0A0N4XPE2_NIPBR</name>
<keyword evidence="4" id="KW-1185">Reference proteome</keyword>
<evidence type="ECO:0000313" key="4">
    <source>
        <dbReference type="Proteomes" id="UP000271162"/>
    </source>
</evidence>
<evidence type="ECO:0000313" key="5">
    <source>
        <dbReference type="WBParaSite" id="NBR_0000439401-mRNA-1"/>
    </source>
</evidence>
<dbReference type="InterPro" id="IPR013783">
    <property type="entry name" value="Ig-like_fold"/>
</dbReference>
<feature type="compositionally biased region" description="Basic and acidic residues" evidence="1">
    <location>
        <begin position="35"/>
        <end position="52"/>
    </location>
</feature>
<dbReference type="WBParaSite" id="NBR_0000439401-mRNA-1">
    <property type="protein sequence ID" value="NBR_0000439401-mRNA-1"/>
    <property type="gene ID" value="NBR_0000439401"/>
</dbReference>
<keyword evidence="2" id="KW-1133">Transmembrane helix</keyword>
<keyword evidence="2" id="KW-0472">Membrane</keyword>
<dbReference type="AlphaFoldDB" id="A0A0N4XPE2"/>
<feature type="region of interest" description="Disordered" evidence="1">
    <location>
        <begin position="1"/>
        <end position="69"/>
    </location>
</feature>
<evidence type="ECO:0000256" key="2">
    <source>
        <dbReference type="SAM" id="Phobius"/>
    </source>
</evidence>
<feature type="compositionally biased region" description="Polar residues" evidence="1">
    <location>
        <begin position="24"/>
        <end position="33"/>
    </location>
</feature>
<feature type="transmembrane region" description="Helical" evidence="2">
    <location>
        <begin position="127"/>
        <end position="144"/>
    </location>
</feature>
<accession>A0A0N4XPE2</accession>
<proteinExistence type="predicted"/>
<protein>
    <submittedName>
        <fullName evidence="5">Hemicentin-1 (inferred by orthology to a human protein)</fullName>
    </submittedName>
</protein>
<organism evidence="5">
    <name type="scientific">Nippostrongylus brasiliensis</name>
    <name type="common">Rat hookworm</name>
    <dbReference type="NCBI Taxonomy" id="27835"/>
    <lineage>
        <taxon>Eukaryota</taxon>
        <taxon>Metazoa</taxon>
        <taxon>Ecdysozoa</taxon>
        <taxon>Nematoda</taxon>
        <taxon>Chromadorea</taxon>
        <taxon>Rhabditida</taxon>
        <taxon>Rhabditina</taxon>
        <taxon>Rhabditomorpha</taxon>
        <taxon>Strongyloidea</taxon>
        <taxon>Heligmosomidae</taxon>
        <taxon>Nippostrongylus</taxon>
    </lineage>
</organism>
<evidence type="ECO:0000313" key="3">
    <source>
        <dbReference type="EMBL" id="VDL67985.1"/>
    </source>
</evidence>
<sequence length="146" mass="17107">MVQTRRMQPTKEETKSTTTTTTSHIQMGMSQPFETVEKVDVTTKQQEVDESRPPPVPRHRFLEEETGRREAIEIGMATTEPEFIRPFRREYTVDEGGRIVIESTLVGNPRPKVRFFFNDKEIRKESTFCEVIFIILYNIFFPGFKV</sequence>
<reference evidence="3 4" key="2">
    <citation type="submission" date="2018-11" db="EMBL/GenBank/DDBJ databases">
        <authorList>
            <consortium name="Pathogen Informatics"/>
        </authorList>
    </citation>
    <scope>NUCLEOTIDE SEQUENCE [LARGE SCALE GENOMIC DNA]</scope>
</reference>
<keyword evidence="2" id="KW-0812">Transmembrane</keyword>
<gene>
    <name evidence="3" type="ORF">NBR_LOCUS4396</name>
</gene>